<feature type="compositionally biased region" description="Low complexity" evidence="7">
    <location>
        <begin position="22"/>
        <end position="206"/>
    </location>
</feature>
<dbReference type="PROSITE" id="PS50026">
    <property type="entry name" value="EGF_3"/>
    <property type="match status" value="2"/>
</dbReference>
<dbReference type="InterPro" id="IPR009030">
    <property type="entry name" value="Growth_fac_rcpt_cys_sf"/>
</dbReference>
<evidence type="ECO:0000256" key="4">
    <source>
        <dbReference type="ARBA" id="ARBA00023157"/>
    </source>
</evidence>
<dbReference type="SMART" id="SM00181">
    <property type="entry name" value="EGF"/>
    <property type="match status" value="7"/>
</dbReference>
<evidence type="ECO:0000256" key="2">
    <source>
        <dbReference type="ARBA" id="ARBA00022729"/>
    </source>
</evidence>
<dbReference type="Pfam" id="PF12662">
    <property type="entry name" value="cEGF"/>
    <property type="match status" value="3"/>
</dbReference>
<protein>
    <submittedName>
        <fullName evidence="10">SNED1 sushi, nidogen and EGF like domains 1</fullName>
    </submittedName>
</protein>
<feature type="region of interest" description="Disordered" evidence="7">
    <location>
        <begin position="1100"/>
        <end position="1124"/>
    </location>
</feature>
<evidence type="ECO:0000256" key="8">
    <source>
        <dbReference type="SAM" id="Phobius"/>
    </source>
</evidence>
<keyword evidence="3" id="KW-0677">Repeat</keyword>
<dbReference type="PANTHER" id="PTHR24039">
    <property type="entry name" value="FIBRILLIN-RELATED"/>
    <property type="match status" value="1"/>
</dbReference>
<keyword evidence="4 6" id="KW-1015">Disulfide bond</keyword>
<dbReference type="PROSITE" id="PS00022">
    <property type="entry name" value="EGF_1"/>
    <property type="match status" value="1"/>
</dbReference>
<evidence type="ECO:0000313" key="10">
    <source>
        <dbReference type="EMBL" id="KAJ7323471.1"/>
    </source>
</evidence>
<feature type="domain" description="EGF-like" evidence="9">
    <location>
        <begin position="307"/>
        <end position="345"/>
    </location>
</feature>
<feature type="disulfide bond" evidence="6">
    <location>
        <begin position="335"/>
        <end position="344"/>
    </location>
</feature>
<dbReference type="PROSITE" id="PS01186">
    <property type="entry name" value="EGF_2"/>
    <property type="match status" value="3"/>
</dbReference>
<dbReference type="CDD" id="cd00054">
    <property type="entry name" value="EGF_CA"/>
    <property type="match status" value="5"/>
</dbReference>
<comment type="caution">
    <text evidence="10">The sequence shown here is derived from an EMBL/GenBank/DDBJ whole genome shotgun (WGS) entry which is preliminary data.</text>
</comment>
<dbReference type="InterPro" id="IPR003886">
    <property type="entry name" value="NIDO_dom"/>
</dbReference>
<feature type="region of interest" description="Disordered" evidence="7">
    <location>
        <begin position="1032"/>
        <end position="1054"/>
    </location>
</feature>
<dbReference type="SUPFAM" id="SSF57196">
    <property type="entry name" value="EGF/Laminin"/>
    <property type="match status" value="1"/>
</dbReference>
<dbReference type="GO" id="GO:0007160">
    <property type="term" value="P:cell-matrix adhesion"/>
    <property type="evidence" value="ECO:0007669"/>
    <property type="project" value="InterPro"/>
</dbReference>
<dbReference type="InterPro" id="IPR000742">
    <property type="entry name" value="EGF"/>
</dbReference>
<evidence type="ECO:0000259" key="9">
    <source>
        <dbReference type="PROSITE" id="PS50026"/>
    </source>
</evidence>
<dbReference type="PROSITE" id="PS00010">
    <property type="entry name" value="ASX_HYDROXYL"/>
    <property type="match status" value="1"/>
</dbReference>
<dbReference type="InterPro" id="IPR001881">
    <property type="entry name" value="EGF-like_Ca-bd_dom"/>
</dbReference>
<feature type="region of interest" description="Disordered" evidence="7">
    <location>
        <begin position="240"/>
        <end position="303"/>
    </location>
</feature>
<comment type="caution">
    <text evidence="6">Lacks conserved residue(s) required for the propagation of feature annotation.</text>
</comment>
<dbReference type="OrthoDB" id="5966313at2759"/>
<organism evidence="10 11">
    <name type="scientific">Desmophyllum pertusum</name>
    <dbReference type="NCBI Taxonomy" id="174260"/>
    <lineage>
        <taxon>Eukaryota</taxon>
        <taxon>Metazoa</taxon>
        <taxon>Cnidaria</taxon>
        <taxon>Anthozoa</taxon>
        <taxon>Hexacorallia</taxon>
        <taxon>Scleractinia</taxon>
        <taxon>Caryophylliina</taxon>
        <taxon>Caryophylliidae</taxon>
        <taxon>Desmophyllum</taxon>
    </lineage>
</organism>
<dbReference type="Pfam" id="PF06119">
    <property type="entry name" value="NIDO"/>
    <property type="match status" value="1"/>
</dbReference>
<proteinExistence type="predicted"/>
<keyword evidence="11" id="KW-1185">Reference proteome</keyword>
<dbReference type="Proteomes" id="UP001163046">
    <property type="component" value="Unassembled WGS sequence"/>
</dbReference>
<keyword evidence="1 6" id="KW-0245">EGF-like domain</keyword>
<feature type="compositionally biased region" description="Polar residues" evidence="7">
    <location>
        <begin position="1032"/>
        <end position="1042"/>
    </location>
</feature>
<dbReference type="SMART" id="SM00179">
    <property type="entry name" value="EGF_CA"/>
    <property type="match status" value="4"/>
</dbReference>
<sequence>MLSSFLLQDVSYNHHVFFKKQVSPSPTSSYSVSPISTSSSSVSECPPSSSSVSPISTSSSSVSEIPTTSSSVSPVSTSSSNVSPISTSSSSVAENPTSSSSVSPISTSSYSVAGNPTSSSTVSPISTSSSSVSPISTSSYSVSPISTSSYSVAGNPTSSSSVSSSISSSSSVSTSQSSISSSSLSSVSTSQSSISSSSSSSVSTSQSSISSYSSSSVSTSQSPISSSSSLSVSISQSSVSSSSSSSVSTSQSSSSSSSVSASSDSSTSSSMVSTSPTESLTSSTSMSSTSYSAPAIDPTSSESMPNVIYSRSSFLNCTNDGNCQVNGNGTAECHCLPGFKGLTCEIVDPCHNTNPCKNGGQCYVAEDYSFFCNCPIPKAYTGVDCGTPIDCFWNITYPYGKPYDDVEMDMKKIHVFECTDKIEINDGYGLHFFGEKRYELYICANGMIRFDDNLERIRPVSTFDSNFKFPYDVPMLFPYWSNIDRKYSFCSSPQNCFFDYANRSAVFYRNYTEDSNLPNASSILNRASQDVRTYAGSSVSYFSATWVLVVTWVRLRPEEIFEGDVKEGETNTFQLVLITDGTYTFLKYHYPCGALQWASPSYLSGSSLVKDIDEIKGNTGIQGDYCGVKLYINGTLYAGYNSLTEVSKDIGGNLKAAKPSASSVEVTFESGNRDINECKNSSLYNCQHECVNNPGSFSCKCKFGFKLNNNGHSCDDINECEPTNDCMHKCNNTEGSYGCYCNEFFKVNPNNSKSCLPSEKCGSNDCSQVCYKKGNIQACDCNAGYKLASDGKTCQDIDECKVDGIKCTQKCENKDPGYNCKCYPGYKLENDGYTCSDINECLNSSLFSCPGKSRVCSNIPGNYTCKCQNGLHYINNACTVLKPGEKPPEPTVPKPKVASEKEKQNSIEIQLADMKKSQYNASVDAEFKKVAAKNADDFCKQNKANCGITSKRRRRSAEIITASNVHLLPGFPIEENTSLRIAFYILLPSFLQSGGVIPAAALLQVANNAKSDLQTVFGVTISDIKSPYVPTTTGPPANVTNMTTSASTTPQPTTTFATTEKRSEEWKWIVIGVCVGVVVIIIIIVIVYFVIRRKNSAKIGITSDDGNAGDRSPDGNHNRGGNETHEMATYHGEAQQPMV</sequence>
<accession>A0A9X0CES5</accession>
<dbReference type="PANTHER" id="PTHR24039:SF52">
    <property type="entry name" value="EGF-LIKE DOMAIN-CONTAINING PROTEIN"/>
    <property type="match status" value="1"/>
</dbReference>
<evidence type="ECO:0000256" key="5">
    <source>
        <dbReference type="ARBA" id="ARBA00023180"/>
    </source>
</evidence>
<name>A0A9X0CES5_9CNID</name>
<dbReference type="InterPro" id="IPR018097">
    <property type="entry name" value="EGF_Ca-bd_CS"/>
</dbReference>
<dbReference type="InterPro" id="IPR000152">
    <property type="entry name" value="EGF-type_Asp/Asn_hydroxyl_site"/>
</dbReference>
<gene>
    <name evidence="10" type="primary">SNED1_2</name>
    <name evidence="10" type="ORF">OS493_031394</name>
</gene>
<dbReference type="Gene3D" id="2.10.25.10">
    <property type="entry name" value="Laminin"/>
    <property type="match status" value="7"/>
</dbReference>
<dbReference type="EMBL" id="MU827813">
    <property type="protein sequence ID" value="KAJ7323471.1"/>
    <property type="molecule type" value="Genomic_DNA"/>
</dbReference>
<keyword evidence="2" id="KW-0732">Signal</keyword>
<evidence type="ECO:0000256" key="7">
    <source>
        <dbReference type="SAM" id="MobiDB-lite"/>
    </source>
</evidence>
<evidence type="ECO:0000256" key="1">
    <source>
        <dbReference type="ARBA" id="ARBA00022536"/>
    </source>
</evidence>
<feature type="domain" description="EGF-like" evidence="9">
    <location>
        <begin position="346"/>
        <end position="386"/>
    </location>
</feature>
<reference evidence="10" key="1">
    <citation type="submission" date="2023-01" db="EMBL/GenBank/DDBJ databases">
        <title>Genome assembly of the deep-sea coral Lophelia pertusa.</title>
        <authorList>
            <person name="Herrera S."/>
            <person name="Cordes E."/>
        </authorList>
    </citation>
    <scope>NUCLEOTIDE SEQUENCE</scope>
    <source>
        <strain evidence="10">USNM1676648</strain>
        <tissue evidence="10">Polyp</tissue>
    </source>
</reference>
<dbReference type="PROSITE" id="PS01187">
    <property type="entry name" value="EGF_CA"/>
    <property type="match status" value="2"/>
</dbReference>
<keyword evidence="8" id="KW-0812">Transmembrane</keyword>
<feature type="compositionally biased region" description="Low complexity" evidence="7">
    <location>
        <begin position="240"/>
        <end position="292"/>
    </location>
</feature>
<dbReference type="SMART" id="SM00539">
    <property type="entry name" value="NIDO"/>
    <property type="match status" value="1"/>
</dbReference>
<dbReference type="InterPro" id="IPR026823">
    <property type="entry name" value="cEGF"/>
</dbReference>
<dbReference type="SUPFAM" id="SSF57184">
    <property type="entry name" value="Growth factor receptor domain"/>
    <property type="match status" value="1"/>
</dbReference>
<feature type="compositionally biased region" description="Low complexity" evidence="7">
    <location>
        <begin position="1043"/>
        <end position="1054"/>
    </location>
</feature>
<dbReference type="AlphaFoldDB" id="A0A9X0CES5"/>
<feature type="transmembrane region" description="Helical" evidence="8">
    <location>
        <begin position="1068"/>
        <end position="1091"/>
    </location>
</feature>
<keyword evidence="8" id="KW-0472">Membrane</keyword>
<dbReference type="GO" id="GO:0005509">
    <property type="term" value="F:calcium ion binding"/>
    <property type="evidence" value="ECO:0007669"/>
    <property type="project" value="InterPro"/>
</dbReference>
<keyword evidence="8" id="KW-1133">Transmembrane helix</keyword>
<evidence type="ECO:0000256" key="3">
    <source>
        <dbReference type="ARBA" id="ARBA00022737"/>
    </source>
</evidence>
<evidence type="ECO:0000256" key="6">
    <source>
        <dbReference type="PROSITE-ProRule" id="PRU00076"/>
    </source>
</evidence>
<keyword evidence="5" id="KW-0325">Glycoprotein</keyword>
<feature type="compositionally biased region" description="Basic and acidic residues" evidence="7">
    <location>
        <begin position="1111"/>
        <end position="1124"/>
    </location>
</feature>
<feature type="region of interest" description="Disordered" evidence="7">
    <location>
        <begin position="21"/>
        <end position="206"/>
    </location>
</feature>
<evidence type="ECO:0000313" key="11">
    <source>
        <dbReference type="Proteomes" id="UP001163046"/>
    </source>
</evidence>
<dbReference type="FunFam" id="2.10.25.10:FF:000005">
    <property type="entry name" value="Fibrillin 2"/>
    <property type="match status" value="1"/>
</dbReference>